<name>A0A848CY34_ANEAE</name>
<dbReference type="EMBL" id="JABAGO010000038">
    <property type="protein sequence ID" value="NMF00039.1"/>
    <property type="molecule type" value="Genomic_DNA"/>
</dbReference>
<sequence>MMTESIANTTPINDIHAIQAKRFEERRPITLEEMRDLNVFFGNRGVFIRKEAE</sequence>
<evidence type="ECO:0000313" key="2">
    <source>
        <dbReference type="Proteomes" id="UP000561326"/>
    </source>
</evidence>
<dbReference type="AlphaFoldDB" id="A0A848CY34"/>
<evidence type="ECO:0000313" key="1">
    <source>
        <dbReference type="EMBL" id="NMF00039.1"/>
    </source>
</evidence>
<organism evidence="1 2">
    <name type="scientific">Aneurinibacillus aneurinilyticus</name>
    <name type="common">Bacillus aneurinolyticus</name>
    <dbReference type="NCBI Taxonomy" id="1391"/>
    <lineage>
        <taxon>Bacteria</taxon>
        <taxon>Bacillati</taxon>
        <taxon>Bacillota</taxon>
        <taxon>Bacilli</taxon>
        <taxon>Bacillales</taxon>
        <taxon>Paenibacillaceae</taxon>
        <taxon>Aneurinibacillus group</taxon>
        <taxon>Aneurinibacillus</taxon>
    </lineage>
</organism>
<protein>
    <submittedName>
        <fullName evidence="1">Uncharacterized protein</fullName>
    </submittedName>
</protein>
<dbReference type="RefSeq" id="WP_168975910.1">
    <property type="nucleotide sequence ID" value="NZ_JABAGO010000038.1"/>
</dbReference>
<comment type="caution">
    <text evidence="1">The sequence shown here is derived from an EMBL/GenBank/DDBJ whole genome shotgun (WGS) entry which is preliminary data.</text>
</comment>
<proteinExistence type="predicted"/>
<reference evidence="1 2" key="1">
    <citation type="submission" date="2020-04" db="EMBL/GenBank/DDBJ databases">
        <authorList>
            <person name="Hitch T.C.A."/>
            <person name="Wylensek D."/>
            <person name="Clavel T."/>
        </authorList>
    </citation>
    <scope>NUCLEOTIDE SEQUENCE [LARGE SCALE GENOMIC DNA]</scope>
    <source>
        <strain evidence="1 2">WB01_D5_05</strain>
    </source>
</reference>
<dbReference type="Proteomes" id="UP000561326">
    <property type="component" value="Unassembled WGS sequence"/>
</dbReference>
<accession>A0A848CY34</accession>
<gene>
    <name evidence="1" type="ORF">HF838_17540</name>
</gene>